<evidence type="ECO:0000313" key="2">
    <source>
        <dbReference type="EMBL" id="QEQ94884.1"/>
    </source>
</evidence>
<keyword evidence="1" id="KW-1133">Transmembrane helix</keyword>
<evidence type="ECO:0000313" key="3">
    <source>
        <dbReference type="Proteomes" id="UP000326545"/>
    </source>
</evidence>
<dbReference type="EMBL" id="MN184887">
    <property type="protein sequence ID" value="QEQ94884.1"/>
    <property type="molecule type" value="Genomic_DNA"/>
</dbReference>
<dbReference type="PROSITE" id="PS51257">
    <property type="entry name" value="PROKAR_LIPOPROTEIN"/>
    <property type="match status" value="1"/>
</dbReference>
<accession>A0A5J6DAI7</accession>
<dbReference type="Proteomes" id="UP000326545">
    <property type="component" value="Segment"/>
</dbReference>
<proteinExistence type="predicted"/>
<keyword evidence="1" id="KW-0472">Membrane</keyword>
<evidence type="ECO:0000256" key="1">
    <source>
        <dbReference type="SAM" id="Phobius"/>
    </source>
</evidence>
<keyword evidence="3" id="KW-1185">Reference proteome</keyword>
<keyword evidence="1" id="KW-0812">Transmembrane</keyword>
<protein>
    <recommendedName>
        <fullName evidence="4">Lipoprotein</fullName>
    </recommendedName>
</protein>
<gene>
    <name evidence="2" type="ORF">pEpSNUABM01_058</name>
</gene>
<feature type="transmembrane region" description="Helical" evidence="1">
    <location>
        <begin position="48"/>
        <end position="69"/>
    </location>
</feature>
<reference evidence="2 3" key="1">
    <citation type="submission" date="2019-07" db="EMBL/GenBank/DDBJ databases">
        <title>Complete genome sequence of bacteriophages infecting Erwinia pyrifoliae.</title>
        <authorList>
            <person name="Kim S.G."/>
            <person name="Park S.C."/>
        </authorList>
    </citation>
    <scope>NUCLEOTIDE SEQUENCE [LARGE SCALE GENOMIC DNA]</scope>
</reference>
<organism evidence="2 3">
    <name type="scientific">Erwinia phage pEp_SNUABM_01</name>
    <dbReference type="NCBI Taxonomy" id="2601643"/>
    <lineage>
        <taxon>Viruses</taxon>
        <taxon>Duplodnaviria</taxon>
        <taxon>Heunggongvirae</taxon>
        <taxon>Uroviricota</taxon>
        <taxon>Caudoviricetes</taxon>
        <taxon>Vequintavirinae</taxon>
        <taxon>Henunavirus</taxon>
        <taxon>Henunavirus SNUABM01</taxon>
    </lineage>
</organism>
<name>A0A5J6DAI7_9CAUD</name>
<sequence length="71" mass="7451">MKKMVTYLFMALGILVSCLFLAALIATGVAFSGGYTFGTPEFGHYMENAVLGGLFLGFVACAITGVVTMES</sequence>
<evidence type="ECO:0008006" key="4">
    <source>
        <dbReference type="Google" id="ProtNLM"/>
    </source>
</evidence>